<dbReference type="EMBL" id="BK015115">
    <property type="protein sequence ID" value="DAD91525.1"/>
    <property type="molecule type" value="Genomic_DNA"/>
</dbReference>
<accession>A0A8S5N9S0</accession>
<sequence>METVTIDQAREAHILCCPYYTKQMGEIASDGLNKTYNQCGAGHRYCDGSCWYLSQFNNLLKKLALEG</sequence>
<name>A0A8S5N9S0_9CAUD</name>
<proteinExistence type="predicted"/>
<reference evidence="1" key="1">
    <citation type="journal article" date="2021" name="Proc. Natl. Acad. Sci. U.S.A.">
        <title>A Catalog of Tens of Thousands of Viruses from Human Metagenomes Reveals Hidden Associations with Chronic Diseases.</title>
        <authorList>
            <person name="Tisza M.J."/>
            <person name="Buck C.B."/>
        </authorList>
    </citation>
    <scope>NUCLEOTIDE SEQUENCE</scope>
    <source>
        <strain evidence="1">Ctx322</strain>
    </source>
</reference>
<protein>
    <submittedName>
        <fullName evidence="1">Uncharacterized protein</fullName>
    </submittedName>
</protein>
<evidence type="ECO:0000313" key="1">
    <source>
        <dbReference type="EMBL" id="DAD91525.1"/>
    </source>
</evidence>
<organism evidence="1">
    <name type="scientific">Myoviridae sp. ctx322</name>
    <dbReference type="NCBI Taxonomy" id="2826711"/>
    <lineage>
        <taxon>Viruses</taxon>
        <taxon>Duplodnaviria</taxon>
        <taxon>Heunggongvirae</taxon>
        <taxon>Uroviricota</taxon>
        <taxon>Caudoviricetes</taxon>
    </lineage>
</organism>